<dbReference type="AlphaFoldDB" id="K0R2K5"/>
<dbReference type="Proteomes" id="UP000266841">
    <property type="component" value="Unassembled WGS sequence"/>
</dbReference>
<proteinExistence type="predicted"/>
<reference evidence="2 3" key="1">
    <citation type="journal article" date="2012" name="Genome Biol.">
        <title>Genome and low-iron response of an oceanic diatom adapted to chronic iron limitation.</title>
        <authorList>
            <person name="Lommer M."/>
            <person name="Specht M."/>
            <person name="Roy A.S."/>
            <person name="Kraemer L."/>
            <person name="Andreson R."/>
            <person name="Gutowska M.A."/>
            <person name="Wolf J."/>
            <person name="Bergner S.V."/>
            <person name="Schilhabel M.B."/>
            <person name="Klostermeier U.C."/>
            <person name="Beiko R.G."/>
            <person name="Rosenstiel P."/>
            <person name="Hippler M."/>
            <person name="Laroche J."/>
        </authorList>
    </citation>
    <scope>NUCLEOTIDE SEQUENCE [LARGE SCALE GENOMIC DNA]</scope>
    <source>
        <strain evidence="2 3">CCMP1005</strain>
    </source>
</reference>
<feature type="compositionally biased region" description="Low complexity" evidence="1">
    <location>
        <begin position="264"/>
        <end position="276"/>
    </location>
</feature>
<sequence length="343" mass="38558">MAAVPEREPEPPGASFYPVEGIGVCVDERKFPRPSSVGATFGTYSECCLLGTTDSDHCLTSYKEFYYDGDTGTCVNIDDPDNPPLAVSVTYMEYADCCMKGASKVMACLDRNPDEPEQTETVDVDPTEARPDPVWYLPYAGSVCVDEYDEPKKTYKNYVNCCAREIEDVDDAKYCMDKEPTREPSAAPTFSPSTPWPTLTEICPEEYDPTATYVAGSEVHVDEVMYRCKPHPYTPYCNNEAFRPGNEESSVWEEAWTELFGCSREPSSRPSEAPSAHPTSSPTCEAARWHPGDIHRRICTNSPDYPALWDSPPLSETYFTDSADECCRKFYDNKRCRRRNVCD</sequence>
<keyword evidence="3" id="KW-1185">Reference proteome</keyword>
<name>K0R2K5_THAOC</name>
<evidence type="ECO:0000313" key="3">
    <source>
        <dbReference type="Proteomes" id="UP000266841"/>
    </source>
</evidence>
<gene>
    <name evidence="2" type="ORF">THAOC_34993</name>
</gene>
<accession>K0R2K5</accession>
<feature type="region of interest" description="Disordered" evidence="1">
    <location>
        <begin position="264"/>
        <end position="284"/>
    </location>
</feature>
<evidence type="ECO:0000313" key="2">
    <source>
        <dbReference type="EMBL" id="EJK46345.1"/>
    </source>
</evidence>
<evidence type="ECO:0000256" key="1">
    <source>
        <dbReference type="SAM" id="MobiDB-lite"/>
    </source>
</evidence>
<protein>
    <submittedName>
        <fullName evidence="2">Uncharacterized protein</fullName>
    </submittedName>
</protein>
<dbReference type="EMBL" id="AGNL01047814">
    <property type="protein sequence ID" value="EJK46345.1"/>
    <property type="molecule type" value="Genomic_DNA"/>
</dbReference>
<comment type="caution">
    <text evidence="2">The sequence shown here is derived from an EMBL/GenBank/DDBJ whole genome shotgun (WGS) entry which is preliminary data.</text>
</comment>
<organism evidence="2 3">
    <name type="scientific">Thalassiosira oceanica</name>
    <name type="common">Marine diatom</name>
    <dbReference type="NCBI Taxonomy" id="159749"/>
    <lineage>
        <taxon>Eukaryota</taxon>
        <taxon>Sar</taxon>
        <taxon>Stramenopiles</taxon>
        <taxon>Ochrophyta</taxon>
        <taxon>Bacillariophyta</taxon>
        <taxon>Coscinodiscophyceae</taxon>
        <taxon>Thalassiosirophycidae</taxon>
        <taxon>Thalassiosirales</taxon>
        <taxon>Thalassiosiraceae</taxon>
        <taxon>Thalassiosira</taxon>
    </lineage>
</organism>